<feature type="compositionally biased region" description="Polar residues" evidence="1">
    <location>
        <begin position="213"/>
        <end position="223"/>
    </location>
</feature>
<organism evidence="2 3">
    <name type="scientific">Laceyella putida</name>
    <dbReference type="NCBI Taxonomy" id="110101"/>
    <lineage>
        <taxon>Bacteria</taxon>
        <taxon>Bacillati</taxon>
        <taxon>Bacillota</taxon>
        <taxon>Bacilli</taxon>
        <taxon>Bacillales</taxon>
        <taxon>Thermoactinomycetaceae</taxon>
        <taxon>Laceyella</taxon>
    </lineage>
</organism>
<name>A0ABW2RQP6_9BACL</name>
<evidence type="ECO:0000313" key="3">
    <source>
        <dbReference type="Proteomes" id="UP001596500"/>
    </source>
</evidence>
<proteinExistence type="predicted"/>
<feature type="compositionally biased region" description="Basic and acidic residues" evidence="1">
    <location>
        <begin position="201"/>
        <end position="212"/>
    </location>
</feature>
<protein>
    <recommendedName>
        <fullName evidence="4">Flp pilus assembly protein CpaB</fullName>
    </recommendedName>
</protein>
<keyword evidence="3" id="KW-1185">Reference proteome</keyword>
<evidence type="ECO:0008006" key="4">
    <source>
        <dbReference type="Google" id="ProtNLM"/>
    </source>
</evidence>
<comment type="caution">
    <text evidence="2">The sequence shown here is derived from an EMBL/GenBank/DDBJ whole genome shotgun (WGS) entry which is preliminary data.</text>
</comment>
<evidence type="ECO:0000313" key="2">
    <source>
        <dbReference type="EMBL" id="MFC7443328.1"/>
    </source>
</evidence>
<dbReference type="RefSeq" id="WP_379867656.1">
    <property type="nucleotide sequence ID" value="NZ_JBHTBW010000085.1"/>
</dbReference>
<dbReference type="Proteomes" id="UP001596500">
    <property type="component" value="Unassembled WGS sequence"/>
</dbReference>
<dbReference type="EMBL" id="JBHTBW010000085">
    <property type="protein sequence ID" value="MFC7443328.1"/>
    <property type="molecule type" value="Genomic_DNA"/>
</dbReference>
<accession>A0ABW2RQP6</accession>
<feature type="region of interest" description="Disordered" evidence="1">
    <location>
        <begin position="201"/>
        <end position="247"/>
    </location>
</feature>
<gene>
    <name evidence="2" type="ORF">ACFQNG_19920</name>
</gene>
<dbReference type="CDD" id="cd11614">
    <property type="entry name" value="SAF_CpaB_FlgA_like"/>
    <property type="match status" value="1"/>
</dbReference>
<evidence type="ECO:0000256" key="1">
    <source>
        <dbReference type="SAM" id="MobiDB-lite"/>
    </source>
</evidence>
<reference evidence="3" key="1">
    <citation type="journal article" date="2019" name="Int. J. Syst. Evol. Microbiol.">
        <title>The Global Catalogue of Microorganisms (GCM) 10K type strain sequencing project: providing services to taxonomists for standard genome sequencing and annotation.</title>
        <authorList>
            <consortium name="The Broad Institute Genomics Platform"/>
            <consortium name="The Broad Institute Genome Sequencing Center for Infectious Disease"/>
            <person name="Wu L."/>
            <person name="Ma J."/>
        </authorList>
    </citation>
    <scope>NUCLEOTIDE SEQUENCE [LARGE SCALE GENOMIC DNA]</scope>
    <source>
        <strain evidence="3">CGMCC 1.12942</strain>
    </source>
</reference>
<sequence>MLFLVVALFLSAIAGYLFMQKVSAVDETLGDFATVYVANKSINARQPLRPEDFDEVKVPQQYIQQSAITNMQGIKLENGIFPITKLVTVVPLQKGDLLTLNMLKSDTTLSSDKKRMVMLNRSDKVGFDDVFSYNDRVDIIVTLPNSKSLVYMQKVPVVALAKDPQGNVTGLGLEMTLTEAADFVDKQVNAINIRVLKAPNAEDIKGAEKSTNSEEAAQKLNDQTKPKLPKTGGTPQDDIPEQDTKKQ</sequence>